<dbReference type="Gene3D" id="1.10.357.10">
    <property type="entry name" value="Tetracycline Repressor, domain 2"/>
    <property type="match status" value="1"/>
</dbReference>
<organism evidence="4 5">
    <name type="scientific">Streptococcus loxodontisalivarius</name>
    <dbReference type="NCBI Taxonomy" id="1349415"/>
    <lineage>
        <taxon>Bacteria</taxon>
        <taxon>Bacillati</taxon>
        <taxon>Bacillota</taxon>
        <taxon>Bacilli</taxon>
        <taxon>Lactobacillales</taxon>
        <taxon>Streptococcaceae</taxon>
        <taxon>Streptococcus</taxon>
    </lineage>
</organism>
<dbReference type="SUPFAM" id="SSF46689">
    <property type="entry name" value="Homeodomain-like"/>
    <property type="match status" value="1"/>
</dbReference>
<feature type="domain" description="HTH tetR-type" evidence="3">
    <location>
        <begin position="7"/>
        <end position="67"/>
    </location>
</feature>
<gene>
    <name evidence="4" type="ORF">JOC28_001653</name>
</gene>
<proteinExistence type="predicted"/>
<accession>A0ABS2PTI2</accession>
<name>A0ABS2PTI2_9STRE</name>
<dbReference type="Pfam" id="PF00440">
    <property type="entry name" value="TetR_N"/>
    <property type="match status" value="1"/>
</dbReference>
<reference evidence="4 5" key="1">
    <citation type="submission" date="2021-01" db="EMBL/GenBank/DDBJ databases">
        <title>Genomic Encyclopedia of Type Strains, Phase IV (KMG-IV): sequencing the most valuable type-strain genomes for metagenomic binning, comparative biology and taxonomic classification.</title>
        <authorList>
            <person name="Goeker M."/>
        </authorList>
    </citation>
    <scope>NUCLEOTIDE SEQUENCE [LARGE SCALE GENOMIC DNA]</scope>
    <source>
        <strain evidence="4 5">DSM 27382</strain>
    </source>
</reference>
<dbReference type="InterPro" id="IPR009057">
    <property type="entry name" value="Homeodomain-like_sf"/>
</dbReference>
<dbReference type="PROSITE" id="PS50977">
    <property type="entry name" value="HTH_TETR_2"/>
    <property type="match status" value="1"/>
</dbReference>
<evidence type="ECO:0000313" key="4">
    <source>
        <dbReference type="EMBL" id="MBM7643351.1"/>
    </source>
</evidence>
<dbReference type="EMBL" id="JAFBEH010000039">
    <property type="protein sequence ID" value="MBM7643351.1"/>
    <property type="molecule type" value="Genomic_DNA"/>
</dbReference>
<keyword evidence="1 2" id="KW-0238">DNA-binding</keyword>
<feature type="DNA-binding region" description="H-T-H motif" evidence="2">
    <location>
        <begin position="30"/>
        <end position="49"/>
    </location>
</feature>
<dbReference type="PANTHER" id="PTHR43479">
    <property type="entry name" value="ACREF/ENVCD OPERON REPRESSOR-RELATED"/>
    <property type="match status" value="1"/>
</dbReference>
<keyword evidence="5" id="KW-1185">Reference proteome</keyword>
<dbReference type="PANTHER" id="PTHR43479:SF7">
    <property type="entry name" value="TETR-FAMILY TRANSCRIPTIONAL REGULATOR"/>
    <property type="match status" value="1"/>
</dbReference>
<dbReference type="InterPro" id="IPR001647">
    <property type="entry name" value="HTH_TetR"/>
</dbReference>
<evidence type="ECO:0000256" key="1">
    <source>
        <dbReference type="ARBA" id="ARBA00023125"/>
    </source>
</evidence>
<evidence type="ECO:0000256" key="2">
    <source>
        <dbReference type="PROSITE-ProRule" id="PRU00335"/>
    </source>
</evidence>
<sequence>MTPKRQTGTKKQIKLAVAKLFQEKSFEEISVTMICRQANINRGTFYLHYLDKFDLMDKIKDETLADIKAIITDQEALFTKKVINKALHYIIDDFEFIFAIAKSNYINFPASIREFLEVLMSTSPNTDQELEKHYQIPLHYAKISYIASLEAIISEWISRLYNFCSG</sequence>
<evidence type="ECO:0000259" key="3">
    <source>
        <dbReference type="PROSITE" id="PS50977"/>
    </source>
</evidence>
<protein>
    <submittedName>
        <fullName evidence="4">AcrR family transcriptional regulator</fullName>
    </submittedName>
</protein>
<comment type="caution">
    <text evidence="4">The sequence shown here is derived from an EMBL/GenBank/DDBJ whole genome shotgun (WGS) entry which is preliminary data.</text>
</comment>
<dbReference type="InterPro" id="IPR050624">
    <property type="entry name" value="HTH-type_Tx_Regulator"/>
</dbReference>
<dbReference type="Proteomes" id="UP000697472">
    <property type="component" value="Unassembled WGS sequence"/>
</dbReference>
<dbReference type="RefSeq" id="WP_205010210.1">
    <property type="nucleotide sequence ID" value="NZ_JAFBEH010000039.1"/>
</dbReference>
<evidence type="ECO:0000313" key="5">
    <source>
        <dbReference type="Proteomes" id="UP000697472"/>
    </source>
</evidence>